<evidence type="ECO:0000313" key="3">
    <source>
        <dbReference type="EMBL" id="SMX53640.1"/>
    </source>
</evidence>
<evidence type="ECO:0000259" key="2">
    <source>
        <dbReference type="Pfam" id="PF02698"/>
    </source>
</evidence>
<dbReference type="Proteomes" id="UP000195514">
    <property type="component" value="Chromosome I"/>
</dbReference>
<evidence type="ECO:0000313" key="4">
    <source>
        <dbReference type="Proteomes" id="UP000195514"/>
    </source>
</evidence>
<dbReference type="PANTHER" id="PTHR30336:SF4">
    <property type="entry name" value="ENVELOPE BIOGENESIS FACTOR ELYC"/>
    <property type="match status" value="1"/>
</dbReference>
<name>A0A1Y6K6H3_9CHLR</name>
<keyword evidence="4" id="KW-1185">Reference proteome</keyword>
<feature type="transmembrane region" description="Helical" evidence="1">
    <location>
        <begin position="12"/>
        <end position="29"/>
    </location>
</feature>
<accession>A0A1Y6K6H3</accession>
<dbReference type="GO" id="GO:0005886">
    <property type="term" value="C:plasma membrane"/>
    <property type="evidence" value="ECO:0007669"/>
    <property type="project" value="TreeGrafter"/>
</dbReference>
<dbReference type="GO" id="GO:0043164">
    <property type="term" value="P:Gram-negative-bacterium-type cell wall biogenesis"/>
    <property type="evidence" value="ECO:0007669"/>
    <property type="project" value="TreeGrafter"/>
</dbReference>
<feature type="transmembrane region" description="Helical" evidence="1">
    <location>
        <begin position="41"/>
        <end position="60"/>
    </location>
</feature>
<dbReference type="KEGG" id="abat:CFX1CAM_0574"/>
<keyword evidence="1" id="KW-0472">Membrane</keyword>
<dbReference type="InterPro" id="IPR003848">
    <property type="entry name" value="DUF218"/>
</dbReference>
<dbReference type="GO" id="GO:0000270">
    <property type="term" value="P:peptidoglycan metabolic process"/>
    <property type="evidence" value="ECO:0007669"/>
    <property type="project" value="TreeGrafter"/>
</dbReference>
<dbReference type="PANTHER" id="PTHR30336">
    <property type="entry name" value="INNER MEMBRANE PROTEIN, PROBABLE PERMEASE"/>
    <property type="match status" value="1"/>
</dbReference>
<dbReference type="CDD" id="cd06259">
    <property type="entry name" value="YdcF-like"/>
    <property type="match status" value="1"/>
</dbReference>
<sequence>MFVYLSKLLPLFIFPLGLASLFIILALIVNKRKRLQRGLMIVSLIILWLAGNRWVSYGLARSLEWRNLPLQNIPAADAIVLLGGGTEPGDPPRSMVEVNSAGDRVLYAAYLYQQGAAPVILVSGGNLGYVSARNSTPAEDMTELLILMGVPESAIWQQPDSQNTYEDALYSSKILAENKITEVILVTSAQHMPRSKALFEKQGITVIPAPADFTVTEHNWHATFKPNLGEFVIYIFPSASALSLTTNVIKEYLGMLIYSLRGWI</sequence>
<gene>
    <name evidence="3" type="ORF">CFX1CAM_0574</name>
</gene>
<dbReference type="InterPro" id="IPR051599">
    <property type="entry name" value="Cell_Envelope_Assoc"/>
</dbReference>
<feature type="domain" description="DUF218" evidence="2">
    <location>
        <begin position="77"/>
        <end position="254"/>
    </location>
</feature>
<protein>
    <recommendedName>
        <fullName evidence="2">DUF218 domain-containing protein</fullName>
    </recommendedName>
</protein>
<reference evidence="4" key="1">
    <citation type="submission" date="2017-05" db="EMBL/GenBank/DDBJ databases">
        <authorList>
            <person name="Kirkegaard R."/>
            <person name="Mcilroy J S."/>
        </authorList>
    </citation>
    <scope>NUCLEOTIDE SEQUENCE [LARGE SCALE GENOMIC DNA]</scope>
</reference>
<dbReference type="AlphaFoldDB" id="A0A1Y6K6H3"/>
<keyword evidence="1" id="KW-1133">Transmembrane helix</keyword>
<keyword evidence="1" id="KW-0812">Transmembrane</keyword>
<evidence type="ECO:0000256" key="1">
    <source>
        <dbReference type="SAM" id="Phobius"/>
    </source>
</evidence>
<dbReference type="RefSeq" id="WP_087861568.1">
    <property type="nucleotide sequence ID" value="NZ_LT859958.1"/>
</dbReference>
<dbReference type="OrthoDB" id="9782395at2"/>
<dbReference type="EMBL" id="LT859958">
    <property type="protein sequence ID" value="SMX53640.1"/>
    <property type="molecule type" value="Genomic_DNA"/>
</dbReference>
<dbReference type="Pfam" id="PF02698">
    <property type="entry name" value="DUF218"/>
    <property type="match status" value="1"/>
</dbReference>
<dbReference type="InterPro" id="IPR014729">
    <property type="entry name" value="Rossmann-like_a/b/a_fold"/>
</dbReference>
<organism evidence="3 4">
    <name type="scientific">Candidatus Brevifilum fermentans</name>
    <dbReference type="NCBI Taxonomy" id="1986204"/>
    <lineage>
        <taxon>Bacteria</taxon>
        <taxon>Bacillati</taxon>
        <taxon>Chloroflexota</taxon>
        <taxon>Anaerolineae</taxon>
        <taxon>Anaerolineales</taxon>
        <taxon>Anaerolineaceae</taxon>
        <taxon>Candidatus Brevifilum</taxon>
    </lineage>
</organism>
<proteinExistence type="predicted"/>
<dbReference type="Gene3D" id="3.40.50.620">
    <property type="entry name" value="HUPs"/>
    <property type="match status" value="1"/>
</dbReference>